<protein>
    <submittedName>
        <fullName evidence="17">Carboxypeptidase A2</fullName>
    </submittedName>
</protein>
<dbReference type="SUPFAM" id="SSF54897">
    <property type="entry name" value="Protease propeptides/inhibitors"/>
    <property type="match status" value="1"/>
</dbReference>
<dbReference type="SMART" id="SM00631">
    <property type="entry name" value="Zn_pept"/>
    <property type="match status" value="1"/>
</dbReference>
<comment type="similarity">
    <text evidence="3 14">Belongs to the peptidase M14 family.</text>
</comment>
<dbReference type="SUPFAM" id="SSF53187">
    <property type="entry name" value="Zn-dependent exopeptidases"/>
    <property type="match status" value="1"/>
</dbReference>
<dbReference type="PANTHER" id="PTHR11705">
    <property type="entry name" value="PROTEASE FAMILY M14 CARBOXYPEPTIDASE A,B"/>
    <property type="match status" value="1"/>
</dbReference>
<feature type="chain" id="PRO_5017996750" evidence="15">
    <location>
        <begin position="21"/>
        <end position="446"/>
    </location>
</feature>
<evidence type="ECO:0000256" key="8">
    <source>
        <dbReference type="ARBA" id="ARBA00022729"/>
    </source>
</evidence>
<dbReference type="OrthoDB" id="3626597at2759"/>
<evidence type="ECO:0000256" key="11">
    <source>
        <dbReference type="ARBA" id="ARBA00023049"/>
    </source>
</evidence>
<dbReference type="InterPro" id="IPR057246">
    <property type="entry name" value="CARBOXYPEPT_ZN_1"/>
</dbReference>
<dbReference type="InterPro" id="IPR000834">
    <property type="entry name" value="Peptidase_M14"/>
</dbReference>
<keyword evidence="8 15" id="KW-0732">Signal</keyword>
<evidence type="ECO:0000256" key="5">
    <source>
        <dbReference type="ARBA" id="ARBA00022645"/>
    </source>
</evidence>
<evidence type="ECO:0000256" key="4">
    <source>
        <dbReference type="ARBA" id="ARBA00022525"/>
    </source>
</evidence>
<keyword evidence="18" id="KW-1185">Reference proteome</keyword>
<evidence type="ECO:0000256" key="2">
    <source>
        <dbReference type="ARBA" id="ARBA00004613"/>
    </source>
</evidence>
<dbReference type="PROSITE" id="PS00132">
    <property type="entry name" value="CARBOXYPEPT_ZN_1"/>
    <property type="match status" value="1"/>
</dbReference>
<dbReference type="GO" id="GO:0006508">
    <property type="term" value="P:proteolysis"/>
    <property type="evidence" value="ECO:0007669"/>
    <property type="project" value="UniProtKB-KW"/>
</dbReference>
<dbReference type="FunFam" id="3.40.630.10:FF:000040">
    <property type="entry name" value="zinc carboxypeptidase"/>
    <property type="match status" value="1"/>
</dbReference>
<evidence type="ECO:0000256" key="1">
    <source>
        <dbReference type="ARBA" id="ARBA00001947"/>
    </source>
</evidence>
<keyword evidence="12" id="KW-1015">Disulfide bond</keyword>
<keyword evidence="4" id="KW-0964">Secreted</keyword>
<dbReference type="InterPro" id="IPR036990">
    <property type="entry name" value="M14A-like_propep"/>
</dbReference>
<organism evidence="17 18">
    <name type="scientific">Brachionus plicatilis</name>
    <name type="common">Marine rotifer</name>
    <name type="synonym">Brachionus muelleri</name>
    <dbReference type="NCBI Taxonomy" id="10195"/>
    <lineage>
        <taxon>Eukaryota</taxon>
        <taxon>Metazoa</taxon>
        <taxon>Spiralia</taxon>
        <taxon>Gnathifera</taxon>
        <taxon>Rotifera</taxon>
        <taxon>Eurotatoria</taxon>
        <taxon>Monogononta</taxon>
        <taxon>Pseudotrocha</taxon>
        <taxon>Ploima</taxon>
        <taxon>Brachionidae</taxon>
        <taxon>Brachionus</taxon>
    </lineage>
</organism>
<reference evidence="17 18" key="1">
    <citation type="journal article" date="2018" name="Sci. Rep.">
        <title>Genomic signatures of local adaptation to the degree of environmental predictability in rotifers.</title>
        <authorList>
            <person name="Franch-Gras L."/>
            <person name="Hahn C."/>
            <person name="Garcia-Roger E.M."/>
            <person name="Carmona M.J."/>
            <person name="Serra M."/>
            <person name="Gomez A."/>
        </authorList>
    </citation>
    <scope>NUCLEOTIDE SEQUENCE [LARGE SCALE GENOMIC DNA]</scope>
    <source>
        <strain evidence="17">HYR1</strain>
    </source>
</reference>
<name>A0A3M7P2W8_BRAPC</name>
<evidence type="ECO:0000313" key="18">
    <source>
        <dbReference type="Proteomes" id="UP000276133"/>
    </source>
</evidence>
<dbReference type="Gene3D" id="3.30.70.340">
    <property type="entry name" value="Metallocarboxypeptidase-like"/>
    <property type="match status" value="1"/>
</dbReference>
<keyword evidence="11" id="KW-0482">Metalloprotease</keyword>
<dbReference type="EMBL" id="REGN01014014">
    <property type="protein sequence ID" value="RMZ93180.1"/>
    <property type="molecule type" value="Genomic_DNA"/>
</dbReference>
<feature type="domain" description="Peptidase M14" evidence="16">
    <location>
        <begin position="127"/>
        <end position="441"/>
    </location>
</feature>
<evidence type="ECO:0000259" key="16">
    <source>
        <dbReference type="PROSITE" id="PS52035"/>
    </source>
</evidence>
<feature type="active site" description="Proton donor/acceptor" evidence="14">
    <location>
        <position position="407"/>
    </location>
</feature>
<evidence type="ECO:0000256" key="6">
    <source>
        <dbReference type="ARBA" id="ARBA00022670"/>
    </source>
</evidence>
<dbReference type="InterPro" id="IPR003146">
    <property type="entry name" value="M14A_act_pep"/>
</dbReference>
<comment type="function">
    <text evidence="13">Involved in the digestion of the blood meal.</text>
</comment>
<gene>
    <name evidence="17" type="ORF">BpHYR1_046150</name>
</gene>
<dbReference type="Gene3D" id="3.40.630.10">
    <property type="entry name" value="Zn peptidases"/>
    <property type="match status" value="1"/>
</dbReference>
<evidence type="ECO:0000256" key="12">
    <source>
        <dbReference type="ARBA" id="ARBA00023157"/>
    </source>
</evidence>
<keyword evidence="7" id="KW-0479">Metal-binding</keyword>
<dbReference type="PRINTS" id="PR00765">
    <property type="entry name" value="CRBOXYPTASEA"/>
</dbReference>
<evidence type="ECO:0000256" key="3">
    <source>
        <dbReference type="ARBA" id="ARBA00005988"/>
    </source>
</evidence>
<keyword evidence="10" id="KW-0862">Zinc</keyword>
<dbReference type="AlphaFoldDB" id="A0A3M7P2W8"/>
<dbReference type="PANTHER" id="PTHR11705:SF91">
    <property type="entry name" value="FI01817P-RELATED"/>
    <property type="match status" value="1"/>
</dbReference>
<feature type="signal peptide" evidence="15">
    <location>
        <begin position="1"/>
        <end position="20"/>
    </location>
</feature>
<dbReference type="Pfam" id="PF02244">
    <property type="entry name" value="Propep_M14"/>
    <property type="match status" value="1"/>
</dbReference>
<evidence type="ECO:0000256" key="13">
    <source>
        <dbReference type="ARBA" id="ARBA00057299"/>
    </source>
</evidence>
<evidence type="ECO:0000256" key="14">
    <source>
        <dbReference type="PROSITE-ProRule" id="PRU01379"/>
    </source>
</evidence>
<keyword evidence="5 17" id="KW-0121">Carboxypeptidase</keyword>
<comment type="subcellular location">
    <subcellularLocation>
        <location evidence="2">Secreted</location>
    </subcellularLocation>
</comment>
<dbReference type="Pfam" id="PF00246">
    <property type="entry name" value="Peptidase_M14"/>
    <property type="match status" value="1"/>
</dbReference>
<keyword evidence="6" id="KW-0645">Protease</keyword>
<evidence type="ECO:0000256" key="7">
    <source>
        <dbReference type="ARBA" id="ARBA00022723"/>
    </source>
</evidence>
<comment type="caution">
    <text evidence="17">The sequence shown here is derived from an EMBL/GenBank/DDBJ whole genome shotgun (WGS) entry which is preliminary data.</text>
</comment>
<evidence type="ECO:0000256" key="10">
    <source>
        <dbReference type="ARBA" id="ARBA00022833"/>
    </source>
</evidence>
<dbReference type="GO" id="GO:0008270">
    <property type="term" value="F:zinc ion binding"/>
    <property type="evidence" value="ECO:0007669"/>
    <property type="project" value="InterPro"/>
</dbReference>
<sequence>MSLRFLNIILFLVVIDSIYSVDQDYLNKYKHHTVYQVFTETDKDVEFLSVIEKKIGTNFDYWNEANNMNKWTHLMLKSEFKTLFEDIMKSLNLNFSVLIENVGNLIENQLILNSKTNMVSNDFDYGKYHTLDEISKWMNDTQAAYPKFVSVFNVSRSYEGRTINVLKISVPSSSKKPAIWFDGGIHAREWISPATVIYMAHMFLSNYSIDPDVTKILDSFDLYVLPVFNPDGYEYTWNKDRLWRKTRSKTKIPGCYGADPNRNWDAHFCEKGASRDPCSDTFCGMSPFSEIEIKGVADFILKNNDSIVSYLNFHSYSQLWMTPWGYTTNKPKDFEIQVNRFLTLKEKKVIRLHHQDNGSAAAVNALIKLYGTRYQHGNIASTIYVASGSSVDWTYDTAKILYSYAVELRDQGQYGFMLPPDQIIPSGLETFEAMKALSFYILKQLK</sequence>
<evidence type="ECO:0000313" key="17">
    <source>
        <dbReference type="EMBL" id="RMZ93180.1"/>
    </source>
</evidence>
<dbReference type="GO" id="GO:0005615">
    <property type="term" value="C:extracellular space"/>
    <property type="evidence" value="ECO:0007669"/>
    <property type="project" value="TreeGrafter"/>
</dbReference>
<accession>A0A3M7P2W8</accession>
<proteinExistence type="inferred from homology"/>
<dbReference type="GO" id="GO:0004181">
    <property type="term" value="F:metallocarboxypeptidase activity"/>
    <property type="evidence" value="ECO:0007669"/>
    <property type="project" value="InterPro"/>
</dbReference>
<dbReference type="CDD" id="cd03860">
    <property type="entry name" value="M14_CP_A-B_like"/>
    <property type="match status" value="1"/>
</dbReference>
<dbReference type="Proteomes" id="UP000276133">
    <property type="component" value="Unassembled WGS sequence"/>
</dbReference>
<evidence type="ECO:0000256" key="9">
    <source>
        <dbReference type="ARBA" id="ARBA00022801"/>
    </source>
</evidence>
<dbReference type="PROSITE" id="PS52035">
    <property type="entry name" value="PEPTIDASE_M14"/>
    <property type="match status" value="1"/>
</dbReference>
<keyword evidence="9" id="KW-0378">Hydrolase</keyword>
<evidence type="ECO:0000256" key="15">
    <source>
        <dbReference type="SAM" id="SignalP"/>
    </source>
</evidence>
<comment type="cofactor">
    <cofactor evidence="1">
        <name>Zn(2+)</name>
        <dbReference type="ChEBI" id="CHEBI:29105"/>
    </cofactor>
</comment>